<organism evidence="2 3">
    <name type="scientific">Desulfuribacillus stibiiarsenatis</name>
    <dbReference type="NCBI Taxonomy" id="1390249"/>
    <lineage>
        <taxon>Bacteria</taxon>
        <taxon>Bacillati</taxon>
        <taxon>Bacillota</taxon>
        <taxon>Desulfuribacillia</taxon>
        <taxon>Desulfuribacillales</taxon>
        <taxon>Desulfuribacillaceae</taxon>
        <taxon>Desulfuribacillus</taxon>
    </lineage>
</organism>
<keyword evidence="1" id="KW-1133">Transmembrane helix</keyword>
<gene>
    <name evidence="2" type="ORF">BHU72_04935</name>
</gene>
<comment type="caution">
    <text evidence="2">The sequence shown here is derived from an EMBL/GenBank/DDBJ whole genome shotgun (WGS) entry which is preliminary data.</text>
</comment>
<evidence type="ECO:0000313" key="2">
    <source>
        <dbReference type="EMBL" id="OEH85435.1"/>
    </source>
</evidence>
<feature type="transmembrane region" description="Helical" evidence="1">
    <location>
        <begin position="7"/>
        <end position="31"/>
    </location>
</feature>
<dbReference type="EMBL" id="MJAT01000022">
    <property type="protein sequence ID" value="OEH85435.1"/>
    <property type="molecule type" value="Genomic_DNA"/>
</dbReference>
<dbReference type="Pfam" id="PF09527">
    <property type="entry name" value="ATPase_gene1"/>
    <property type="match status" value="1"/>
</dbReference>
<sequence>MSNKTPLQAIIVVSSLGMQFAISLAAGYYGGSYLDEHFQSGQVFMIIGLLLGIGAGIFAAIKLVKPFLND</sequence>
<keyword evidence="1" id="KW-0472">Membrane</keyword>
<dbReference type="AlphaFoldDB" id="A0A1E5L5M6"/>
<name>A0A1E5L5M6_9FIRM</name>
<dbReference type="RefSeq" id="WP_069702262.1">
    <property type="nucleotide sequence ID" value="NZ_MJAT01000022.1"/>
</dbReference>
<evidence type="ECO:0000313" key="3">
    <source>
        <dbReference type="Proteomes" id="UP000095255"/>
    </source>
</evidence>
<keyword evidence="3" id="KW-1185">Reference proteome</keyword>
<evidence type="ECO:0000256" key="1">
    <source>
        <dbReference type="SAM" id="Phobius"/>
    </source>
</evidence>
<proteinExistence type="predicted"/>
<accession>A0A1E5L5M6</accession>
<feature type="transmembrane region" description="Helical" evidence="1">
    <location>
        <begin position="43"/>
        <end position="64"/>
    </location>
</feature>
<dbReference type="Proteomes" id="UP000095255">
    <property type="component" value="Unassembled WGS sequence"/>
</dbReference>
<keyword evidence="1" id="KW-0812">Transmembrane</keyword>
<dbReference type="InterPro" id="IPR032820">
    <property type="entry name" value="ATPase_put"/>
</dbReference>
<dbReference type="OrthoDB" id="1708087at2"/>
<dbReference type="STRING" id="1390249.BHU72_04935"/>
<reference evidence="2 3" key="1">
    <citation type="submission" date="2016-09" db="EMBL/GenBank/DDBJ databases">
        <title>Desulfuribacillus arsenicus sp. nov., an obligately anaerobic, dissimilatory arsenic- and antimonate-reducing bacterium isolated from anoxic sediments.</title>
        <authorList>
            <person name="Abin C.A."/>
            <person name="Hollibaugh J.T."/>
        </authorList>
    </citation>
    <scope>NUCLEOTIDE SEQUENCE [LARGE SCALE GENOMIC DNA]</scope>
    <source>
        <strain evidence="2 3">MLFW-2</strain>
    </source>
</reference>
<protein>
    <submittedName>
        <fullName evidence="2">Uncharacterized protein</fullName>
    </submittedName>
</protein>